<gene>
    <name evidence="1" type="ORF">HPB52_015380</name>
</gene>
<evidence type="ECO:0000313" key="1">
    <source>
        <dbReference type="EMBL" id="KAH7983930.1"/>
    </source>
</evidence>
<organism evidence="1 2">
    <name type="scientific">Rhipicephalus sanguineus</name>
    <name type="common">Brown dog tick</name>
    <name type="synonym">Ixodes sanguineus</name>
    <dbReference type="NCBI Taxonomy" id="34632"/>
    <lineage>
        <taxon>Eukaryota</taxon>
        <taxon>Metazoa</taxon>
        <taxon>Ecdysozoa</taxon>
        <taxon>Arthropoda</taxon>
        <taxon>Chelicerata</taxon>
        <taxon>Arachnida</taxon>
        <taxon>Acari</taxon>
        <taxon>Parasitiformes</taxon>
        <taxon>Ixodida</taxon>
        <taxon>Ixodoidea</taxon>
        <taxon>Ixodidae</taxon>
        <taxon>Rhipicephalinae</taxon>
        <taxon>Rhipicephalus</taxon>
        <taxon>Rhipicephalus</taxon>
    </lineage>
</organism>
<sequence>MAESNQDLQSLLDICQTEVASLGLRFNTKKSAVVCLAGGNTDAATLTLGGEPLAARNDYRWPCFAHGHLRAPIQVAVSPCFAAGDFPRLRWRAQHSHRR</sequence>
<dbReference type="AlphaFoldDB" id="A0A9D4TAK4"/>
<reference evidence="1" key="2">
    <citation type="submission" date="2021-09" db="EMBL/GenBank/DDBJ databases">
        <authorList>
            <person name="Jia N."/>
            <person name="Wang J."/>
            <person name="Shi W."/>
            <person name="Du L."/>
            <person name="Sun Y."/>
            <person name="Zhan W."/>
            <person name="Jiang J."/>
            <person name="Wang Q."/>
            <person name="Zhang B."/>
            <person name="Ji P."/>
            <person name="Sakyi L.B."/>
            <person name="Cui X."/>
            <person name="Yuan T."/>
            <person name="Jiang B."/>
            <person name="Yang W."/>
            <person name="Lam T.T.-Y."/>
            <person name="Chang Q."/>
            <person name="Ding S."/>
            <person name="Wang X."/>
            <person name="Zhu J."/>
            <person name="Ruan X."/>
            <person name="Zhao L."/>
            <person name="Wei J."/>
            <person name="Que T."/>
            <person name="Du C."/>
            <person name="Cheng J."/>
            <person name="Dai P."/>
            <person name="Han X."/>
            <person name="Huang E."/>
            <person name="Gao Y."/>
            <person name="Liu J."/>
            <person name="Shao H."/>
            <person name="Ye R."/>
            <person name="Li L."/>
            <person name="Wei W."/>
            <person name="Wang X."/>
            <person name="Wang C."/>
            <person name="Huo Q."/>
            <person name="Li W."/>
            <person name="Guo W."/>
            <person name="Chen H."/>
            <person name="Chen S."/>
            <person name="Zhou L."/>
            <person name="Zhou L."/>
            <person name="Ni X."/>
            <person name="Tian J."/>
            <person name="Zhou Y."/>
            <person name="Sheng Y."/>
            <person name="Liu T."/>
            <person name="Pan Y."/>
            <person name="Xia L."/>
            <person name="Li J."/>
            <person name="Zhao F."/>
            <person name="Cao W."/>
        </authorList>
    </citation>
    <scope>NUCLEOTIDE SEQUENCE</scope>
    <source>
        <strain evidence="1">Rsan-2018</strain>
        <tissue evidence="1">Larvae</tissue>
    </source>
</reference>
<evidence type="ECO:0000313" key="2">
    <source>
        <dbReference type="Proteomes" id="UP000821837"/>
    </source>
</evidence>
<name>A0A9D4TAK4_RHISA</name>
<dbReference type="Proteomes" id="UP000821837">
    <property type="component" value="Chromosome 1"/>
</dbReference>
<reference evidence="1" key="1">
    <citation type="journal article" date="2020" name="Cell">
        <title>Large-Scale Comparative Analyses of Tick Genomes Elucidate Their Genetic Diversity and Vector Capacities.</title>
        <authorList>
            <consortium name="Tick Genome and Microbiome Consortium (TIGMIC)"/>
            <person name="Jia N."/>
            <person name="Wang J."/>
            <person name="Shi W."/>
            <person name="Du L."/>
            <person name="Sun Y."/>
            <person name="Zhan W."/>
            <person name="Jiang J.F."/>
            <person name="Wang Q."/>
            <person name="Zhang B."/>
            <person name="Ji P."/>
            <person name="Bell-Sakyi L."/>
            <person name="Cui X.M."/>
            <person name="Yuan T.T."/>
            <person name="Jiang B.G."/>
            <person name="Yang W.F."/>
            <person name="Lam T.T."/>
            <person name="Chang Q.C."/>
            <person name="Ding S.J."/>
            <person name="Wang X.J."/>
            <person name="Zhu J.G."/>
            <person name="Ruan X.D."/>
            <person name="Zhao L."/>
            <person name="Wei J.T."/>
            <person name="Ye R.Z."/>
            <person name="Que T.C."/>
            <person name="Du C.H."/>
            <person name="Zhou Y.H."/>
            <person name="Cheng J.X."/>
            <person name="Dai P.F."/>
            <person name="Guo W.B."/>
            <person name="Han X.H."/>
            <person name="Huang E.J."/>
            <person name="Li L.F."/>
            <person name="Wei W."/>
            <person name="Gao Y.C."/>
            <person name="Liu J.Z."/>
            <person name="Shao H.Z."/>
            <person name="Wang X."/>
            <person name="Wang C.C."/>
            <person name="Yang T.C."/>
            <person name="Huo Q.B."/>
            <person name="Li W."/>
            <person name="Chen H.Y."/>
            <person name="Chen S.E."/>
            <person name="Zhou L.G."/>
            <person name="Ni X.B."/>
            <person name="Tian J.H."/>
            <person name="Sheng Y."/>
            <person name="Liu T."/>
            <person name="Pan Y.S."/>
            <person name="Xia L.Y."/>
            <person name="Li J."/>
            <person name="Zhao F."/>
            <person name="Cao W.C."/>
        </authorList>
    </citation>
    <scope>NUCLEOTIDE SEQUENCE</scope>
    <source>
        <strain evidence="1">Rsan-2018</strain>
    </source>
</reference>
<dbReference type="VEuPathDB" id="VectorBase:RSAN_042451"/>
<dbReference type="EMBL" id="JABSTV010001245">
    <property type="protein sequence ID" value="KAH7983930.1"/>
    <property type="molecule type" value="Genomic_DNA"/>
</dbReference>
<keyword evidence="2" id="KW-1185">Reference proteome</keyword>
<accession>A0A9D4TAK4</accession>
<comment type="caution">
    <text evidence="1">The sequence shown here is derived from an EMBL/GenBank/DDBJ whole genome shotgun (WGS) entry which is preliminary data.</text>
</comment>
<proteinExistence type="predicted"/>
<protein>
    <submittedName>
        <fullName evidence="1">Uncharacterized protein</fullName>
    </submittedName>
</protein>